<comment type="similarity">
    <text evidence="1 5 6">Belongs to the EF-Ts family.</text>
</comment>
<dbReference type="InterPro" id="IPR018101">
    <property type="entry name" value="Transl_elong_Ts_CS"/>
</dbReference>
<organism evidence="9 10">
    <name type="scientific">Endomicrobium proavitum</name>
    <dbReference type="NCBI Taxonomy" id="1408281"/>
    <lineage>
        <taxon>Bacteria</taxon>
        <taxon>Pseudomonadati</taxon>
        <taxon>Elusimicrobiota</taxon>
        <taxon>Endomicrobiia</taxon>
        <taxon>Endomicrobiales</taxon>
        <taxon>Endomicrobiaceae</taxon>
        <taxon>Endomicrobium</taxon>
    </lineage>
</organism>
<keyword evidence="3 5" id="KW-0251">Elongation factor</keyword>
<reference evidence="9 10" key="1">
    <citation type="submission" date="2014-09" db="EMBL/GenBank/DDBJ databases">
        <title>Complete genome sequence of Endomicrobium proavitum.</title>
        <authorList>
            <person name="Zheng H."/>
        </authorList>
    </citation>
    <scope>NUCLEOTIDE SEQUENCE [LARGE SCALE GENOMIC DNA]</scope>
    <source>
        <strain evidence="9 10">Rsa215</strain>
    </source>
</reference>
<feature type="region of interest" description="Involved in Mg(2+) ion dislocation from EF-Tu" evidence="5">
    <location>
        <begin position="79"/>
        <end position="82"/>
    </location>
</feature>
<dbReference type="NCBIfam" id="TIGR00116">
    <property type="entry name" value="tsf"/>
    <property type="match status" value="1"/>
</dbReference>
<keyword evidence="5" id="KW-0963">Cytoplasm</keyword>
<dbReference type="Proteomes" id="UP000035337">
    <property type="component" value="Chromosome"/>
</dbReference>
<evidence type="ECO:0000256" key="7">
    <source>
        <dbReference type="RuleBase" id="RU000643"/>
    </source>
</evidence>
<dbReference type="PANTHER" id="PTHR11741:SF0">
    <property type="entry name" value="ELONGATION FACTOR TS, MITOCHONDRIAL"/>
    <property type="match status" value="1"/>
</dbReference>
<name>A0A0G3WH39_9BACT</name>
<dbReference type="CDD" id="cd14275">
    <property type="entry name" value="UBA_EF-Ts"/>
    <property type="match status" value="1"/>
</dbReference>
<keyword evidence="10" id="KW-1185">Reference proteome</keyword>
<dbReference type="FunFam" id="1.10.286.20:FF:000001">
    <property type="entry name" value="Elongation factor Ts"/>
    <property type="match status" value="1"/>
</dbReference>
<dbReference type="EMBL" id="CP009498">
    <property type="protein sequence ID" value="AKL97648.1"/>
    <property type="molecule type" value="Genomic_DNA"/>
</dbReference>
<dbReference type="SUPFAM" id="SSF46934">
    <property type="entry name" value="UBA-like"/>
    <property type="match status" value="1"/>
</dbReference>
<comment type="function">
    <text evidence="5 6">Associates with the EF-Tu.GDP complex and induces the exchange of GDP to GTP. It remains bound to the aminoacyl-tRNA.EF-Tu.GTP complex up to the GTP hydrolysis stage on the ribosome.</text>
</comment>
<gene>
    <name evidence="5 9" type="primary">tsf</name>
    <name evidence="9" type="ORF">Epro_0269</name>
</gene>
<evidence type="ECO:0000256" key="3">
    <source>
        <dbReference type="ARBA" id="ARBA00022768"/>
    </source>
</evidence>
<accession>A0A0G3WH39</accession>
<evidence type="ECO:0000313" key="9">
    <source>
        <dbReference type="EMBL" id="AKL97648.1"/>
    </source>
</evidence>
<sequence length="198" mass="22048">MSLELITKLREMTGAGIGDCNKALKETSNDLDKACQWLREKGMASAIKRAGKSAKQGVVYSYIHGNGVLGVLVEVNCETDFVAKTDDFQSLAKEVAMQIAAMSPLYVNRDAVPAEILEAEKSVYKAQLKEEGKPEKVWDKIIEGKIEKFYGTICLYDQLYMKDTTGKVTIKDLVNEKIGKIGENIVIKRFARFKLGEE</sequence>
<feature type="domain" description="Translation elongation factor EFTs/EF1B dimerisation" evidence="8">
    <location>
        <begin position="32"/>
        <end position="197"/>
    </location>
</feature>
<evidence type="ECO:0000256" key="6">
    <source>
        <dbReference type="RuleBase" id="RU000642"/>
    </source>
</evidence>
<evidence type="ECO:0000256" key="4">
    <source>
        <dbReference type="ARBA" id="ARBA00022917"/>
    </source>
</evidence>
<dbReference type="InterPro" id="IPR036402">
    <property type="entry name" value="EF-Ts_dimer_sf"/>
</dbReference>
<dbReference type="RefSeq" id="WP_052569879.1">
    <property type="nucleotide sequence ID" value="NZ_CP009498.1"/>
</dbReference>
<dbReference type="FunFam" id="1.10.8.10:FF:000001">
    <property type="entry name" value="Elongation factor Ts"/>
    <property type="match status" value="1"/>
</dbReference>
<dbReference type="AlphaFoldDB" id="A0A0G3WH39"/>
<evidence type="ECO:0000313" key="10">
    <source>
        <dbReference type="Proteomes" id="UP000035337"/>
    </source>
</evidence>
<dbReference type="SUPFAM" id="SSF54713">
    <property type="entry name" value="Elongation factor Ts (EF-Ts), dimerisation domain"/>
    <property type="match status" value="1"/>
</dbReference>
<proteinExistence type="inferred from homology"/>
<dbReference type="InterPro" id="IPR014039">
    <property type="entry name" value="Transl_elong_EFTs/EF1B_dimer"/>
</dbReference>
<evidence type="ECO:0000256" key="2">
    <source>
        <dbReference type="ARBA" id="ARBA00016956"/>
    </source>
</evidence>
<dbReference type="PROSITE" id="PS01127">
    <property type="entry name" value="EF_TS_2"/>
    <property type="match status" value="1"/>
</dbReference>
<dbReference type="Gene3D" id="3.30.479.20">
    <property type="entry name" value="Elongation factor Ts, dimerisation domain"/>
    <property type="match status" value="1"/>
</dbReference>
<evidence type="ECO:0000256" key="5">
    <source>
        <dbReference type="HAMAP-Rule" id="MF_00050"/>
    </source>
</evidence>
<dbReference type="STRING" id="1408281.Epro_0269"/>
<dbReference type="Gene3D" id="1.10.286.20">
    <property type="match status" value="1"/>
</dbReference>
<dbReference type="Gene3D" id="1.10.8.10">
    <property type="entry name" value="DNA helicase RuvA subunit, C-terminal domain"/>
    <property type="match status" value="1"/>
</dbReference>
<dbReference type="HAMAP" id="MF_00050">
    <property type="entry name" value="EF_Ts"/>
    <property type="match status" value="1"/>
</dbReference>
<keyword evidence="4 5" id="KW-0648">Protein biosynthesis</keyword>
<comment type="subcellular location">
    <subcellularLocation>
        <location evidence="5 7">Cytoplasm</location>
    </subcellularLocation>
</comment>
<evidence type="ECO:0000259" key="8">
    <source>
        <dbReference type="Pfam" id="PF00889"/>
    </source>
</evidence>
<dbReference type="InterPro" id="IPR009060">
    <property type="entry name" value="UBA-like_sf"/>
</dbReference>
<dbReference type="Pfam" id="PF00889">
    <property type="entry name" value="EF_TS"/>
    <property type="match status" value="1"/>
</dbReference>
<dbReference type="GO" id="GO:0003746">
    <property type="term" value="F:translation elongation factor activity"/>
    <property type="evidence" value="ECO:0007669"/>
    <property type="project" value="UniProtKB-UniRule"/>
</dbReference>
<protein>
    <recommendedName>
        <fullName evidence="2 5">Elongation factor Ts</fullName>
        <shortName evidence="5">EF-Ts</shortName>
    </recommendedName>
</protein>
<dbReference type="PANTHER" id="PTHR11741">
    <property type="entry name" value="ELONGATION FACTOR TS"/>
    <property type="match status" value="1"/>
</dbReference>
<dbReference type="PATRIC" id="fig|1408281.3.peg.279"/>
<dbReference type="KEGG" id="epo:Epro_0269"/>
<dbReference type="InterPro" id="IPR001816">
    <property type="entry name" value="Transl_elong_EFTs/EF1B"/>
</dbReference>
<dbReference type="GO" id="GO:0005737">
    <property type="term" value="C:cytoplasm"/>
    <property type="evidence" value="ECO:0007669"/>
    <property type="project" value="UniProtKB-SubCell"/>
</dbReference>
<dbReference type="OrthoDB" id="9808348at2"/>
<evidence type="ECO:0000256" key="1">
    <source>
        <dbReference type="ARBA" id="ARBA00005532"/>
    </source>
</evidence>